<reference evidence="2" key="1">
    <citation type="submission" date="2018-03" db="EMBL/GenBank/DDBJ databases">
        <authorList>
            <person name="Guldener U."/>
        </authorList>
    </citation>
    <scope>NUCLEOTIDE SEQUENCE</scope>
</reference>
<feature type="signal peptide" evidence="1">
    <location>
        <begin position="1"/>
        <end position="20"/>
    </location>
</feature>
<evidence type="ECO:0000256" key="1">
    <source>
        <dbReference type="SAM" id="SignalP"/>
    </source>
</evidence>
<accession>A0AAE8N1M1</accession>
<organism evidence="2 3">
    <name type="scientific">Cephalotrichum gorgonifer</name>
    <dbReference type="NCBI Taxonomy" id="2041049"/>
    <lineage>
        <taxon>Eukaryota</taxon>
        <taxon>Fungi</taxon>
        <taxon>Dikarya</taxon>
        <taxon>Ascomycota</taxon>
        <taxon>Pezizomycotina</taxon>
        <taxon>Sordariomycetes</taxon>
        <taxon>Hypocreomycetidae</taxon>
        <taxon>Microascales</taxon>
        <taxon>Microascaceae</taxon>
        <taxon>Cephalotrichum</taxon>
    </lineage>
</organism>
<gene>
    <name evidence="2" type="ORF">DNG_05917</name>
</gene>
<feature type="chain" id="PRO_5041956966" evidence="1">
    <location>
        <begin position="21"/>
        <end position="138"/>
    </location>
</feature>
<keyword evidence="3" id="KW-1185">Reference proteome</keyword>
<comment type="caution">
    <text evidence="2">The sequence shown here is derived from an EMBL/GenBank/DDBJ whole genome shotgun (WGS) entry which is preliminary data.</text>
</comment>
<dbReference type="Proteomes" id="UP001187682">
    <property type="component" value="Unassembled WGS sequence"/>
</dbReference>
<proteinExistence type="predicted"/>
<evidence type="ECO:0000313" key="2">
    <source>
        <dbReference type="EMBL" id="SPO03235.1"/>
    </source>
</evidence>
<evidence type="ECO:0000313" key="3">
    <source>
        <dbReference type="Proteomes" id="UP001187682"/>
    </source>
</evidence>
<name>A0AAE8N1M1_9PEZI</name>
<protein>
    <submittedName>
        <fullName evidence="2">Uncharacterized protein</fullName>
    </submittedName>
</protein>
<dbReference type="AlphaFoldDB" id="A0AAE8N1M1"/>
<dbReference type="EMBL" id="ONZQ02000008">
    <property type="protein sequence ID" value="SPO03235.1"/>
    <property type="molecule type" value="Genomic_DNA"/>
</dbReference>
<sequence>MRILVLLSLLSIALLTQRTANHHSTPPPHASVLHTTAYALDAGVLTNVACAVGAYAMGYVPVGMETEACVPWSVAAGALTARIHVFSVGGWGKEERAYAWELGQKALSWLFGGPERWFETFDGTKSVGVAEPAEPAEA</sequence>
<keyword evidence="1" id="KW-0732">Signal</keyword>